<name>A0ABQ6MNE1_9STRA</name>
<dbReference type="InterPro" id="IPR020602">
    <property type="entry name" value="GTP_CycHdrlase_I_dom"/>
</dbReference>
<dbReference type="PANTHER" id="PTHR11109">
    <property type="entry name" value="GTP CYCLOHYDROLASE I"/>
    <property type="match status" value="1"/>
</dbReference>
<feature type="domain" description="GTP cyclohydrolase I" evidence="7">
    <location>
        <begin position="12"/>
        <end position="135"/>
    </location>
</feature>
<comment type="caution">
    <text evidence="8">The sequence shown here is derived from an EMBL/GenBank/DDBJ whole genome shotgun (WGS) entry which is preliminary data.</text>
</comment>
<dbReference type="SUPFAM" id="SSF55620">
    <property type="entry name" value="Tetrahydrobiopterin biosynthesis enzymes-like"/>
    <property type="match status" value="1"/>
</dbReference>
<evidence type="ECO:0000256" key="5">
    <source>
        <dbReference type="ARBA" id="ARBA00022801"/>
    </source>
</evidence>
<reference evidence="8 9" key="1">
    <citation type="journal article" date="2023" name="Commun. Biol.">
        <title>Genome analysis of Parmales, the sister group of diatoms, reveals the evolutionary specialization of diatoms from phago-mixotrophs to photoautotrophs.</title>
        <authorList>
            <person name="Ban H."/>
            <person name="Sato S."/>
            <person name="Yoshikawa S."/>
            <person name="Yamada K."/>
            <person name="Nakamura Y."/>
            <person name="Ichinomiya M."/>
            <person name="Sato N."/>
            <person name="Blanc-Mathieu R."/>
            <person name="Endo H."/>
            <person name="Kuwata A."/>
            <person name="Ogata H."/>
        </authorList>
    </citation>
    <scope>NUCLEOTIDE SEQUENCE [LARGE SCALE GENOMIC DNA]</scope>
</reference>
<dbReference type="InterPro" id="IPR043133">
    <property type="entry name" value="GTP-CH-I_C/QueF"/>
</dbReference>
<dbReference type="EC" id="3.5.4.16" evidence="3"/>
<accession>A0ABQ6MNE1</accession>
<dbReference type="NCBIfam" id="NF006825">
    <property type="entry name" value="PRK09347.1-2"/>
    <property type="match status" value="1"/>
</dbReference>
<dbReference type="Pfam" id="PF01227">
    <property type="entry name" value="GTP_cyclohydroI"/>
    <property type="match status" value="1"/>
</dbReference>
<evidence type="ECO:0000313" key="8">
    <source>
        <dbReference type="EMBL" id="GMI29013.1"/>
    </source>
</evidence>
<dbReference type="NCBIfam" id="TIGR00063">
    <property type="entry name" value="folE"/>
    <property type="match status" value="1"/>
</dbReference>
<evidence type="ECO:0000256" key="4">
    <source>
        <dbReference type="ARBA" id="ARBA00017272"/>
    </source>
</evidence>
<protein>
    <recommendedName>
        <fullName evidence="4">GTP cyclohydrolase 1</fullName>
        <ecNumber evidence="3">3.5.4.16</ecNumber>
    </recommendedName>
    <alternativeName>
        <fullName evidence="6">GTP cyclohydrolase I</fullName>
    </alternativeName>
</protein>
<dbReference type="NCBIfam" id="NF006826">
    <property type="entry name" value="PRK09347.1-3"/>
    <property type="match status" value="1"/>
</dbReference>
<dbReference type="InterPro" id="IPR001474">
    <property type="entry name" value="GTP_CycHdrlase_I"/>
</dbReference>
<gene>
    <name evidence="8" type="ORF">TeGR_g1711</name>
</gene>
<evidence type="ECO:0000259" key="7">
    <source>
        <dbReference type="Pfam" id="PF01227"/>
    </source>
</evidence>
<dbReference type="PANTHER" id="PTHR11109:SF7">
    <property type="entry name" value="GTP CYCLOHYDROLASE 1"/>
    <property type="match status" value="1"/>
</dbReference>
<comment type="pathway">
    <text evidence="1">Cofactor biosynthesis; 7,8-dihydroneopterin triphosphate biosynthesis; 7,8-dihydroneopterin triphosphate from GTP: step 1/1.</text>
</comment>
<comment type="similarity">
    <text evidence="2">Belongs to the GTP cyclohydrolase I family.</text>
</comment>
<dbReference type="Proteomes" id="UP001165060">
    <property type="component" value="Unassembled WGS sequence"/>
</dbReference>
<keyword evidence="5" id="KW-0378">Hydrolase</keyword>
<evidence type="ECO:0000256" key="1">
    <source>
        <dbReference type="ARBA" id="ARBA00005080"/>
    </source>
</evidence>
<feature type="non-terminal residue" evidence="8">
    <location>
        <position position="1"/>
    </location>
</feature>
<evidence type="ECO:0000256" key="6">
    <source>
        <dbReference type="ARBA" id="ARBA00030854"/>
    </source>
</evidence>
<evidence type="ECO:0000313" key="9">
    <source>
        <dbReference type="Proteomes" id="UP001165060"/>
    </source>
</evidence>
<dbReference type="EMBL" id="BRYB01003014">
    <property type="protein sequence ID" value="GMI29013.1"/>
    <property type="molecule type" value="Genomic_DNA"/>
</dbReference>
<sequence length="140" mass="15600">TNEAIFDEGLGGSQDMVVVRDIDIHSLCEHHMVPFTGKVHVGYIPRRKVIGLSKLARIAEMFSRRLQVQERLTRQMAEAIMEAVDPLGVAVVIECSHMCMVMRGVQKVGANTVTSSVLGCFQTDSKTRAEFFSIINGHRR</sequence>
<proteinExistence type="inferred from homology"/>
<dbReference type="Gene3D" id="3.30.1130.10">
    <property type="match status" value="1"/>
</dbReference>
<keyword evidence="9" id="KW-1185">Reference proteome</keyword>
<organism evidence="8 9">
    <name type="scientific">Tetraparma gracilis</name>
    <dbReference type="NCBI Taxonomy" id="2962635"/>
    <lineage>
        <taxon>Eukaryota</taxon>
        <taxon>Sar</taxon>
        <taxon>Stramenopiles</taxon>
        <taxon>Ochrophyta</taxon>
        <taxon>Bolidophyceae</taxon>
        <taxon>Parmales</taxon>
        <taxon>Triparmaceae</taxon>
        <taxon>Tetraparma</taxon>
    </lineage>
</organism>
<dbReference type="PROSITE" id="PS00859">
    <property type="entry name" value="GTP_CYCLOHYDROL_1_1"/>
    <property type="match status" value="1"/>
</dbReference>
<evidence type="ECO:0000256" key="3">
    <source>
        <dbReference type="ARBA" id="ARBA00012715"/>
    </source>
</evidence>
<dbReference type="PROSITE" id="PS00860">
    <property type="entry name" value="GTP_CYCLOHYDROL_1_2"/>
    <property type="match status" value="1"/>
</dbReference>
<evidence type="ECO:0000256" key="2">
    <source>
        <dbReference type="ARBA" id="ARBA00008085"/>
    </source>
</evidence>
<dbReference type="InterPro" id="IPR018234">
    <property type="entry name" value="GTP_CycHdrlase_I_CS"/>
</dbReference>